<dbReference type="Proteomes" id="UP000272428">
    <property type="component" value="Unassembled WGS sequence"/>
</dbReference>
<accession>A0A495SDG1</accession>
<organism evidence="1 2">
    <name type="scientific">Chryseobacterium defluvii</name>
    <dbReference type="NCBI Taxonomy" id="160396"/>
    <lineage>
        <taxon>Bacteria</taxon>
        <taxon>Pseudomonadati</taxon>
        <taxon>Bacteroidota</taxon>
        <taxon>Flavobacteriia</taxon>
        <taxon>Flavobacteriales</taxon>
        <taxon>Weeksellaceae</taxon>
        <taxon>Chryseobacterium group</taxon>
        <taxon>Chryseobacterium</taxon>
    </lineage>
</organism>
<gene>
    <name evidence="1" type="ORF">BCF58_2058</name>
</gene>
<evidence type="ECO:0000313" key="2">
    <source>
        <dbReference type="Proteomes" id="UP000272428"/>
    </source>
</evidence>
<dbReference type="EMBL" id="RBXB01000002">
    <property type="protein sequence ID" value="RKS97924.1"/>
    <property type="molecule type" value="Genomic_DNA"/>
</dbReference>
<protein>
    <submittedName>
        <fullName evidence="1">Uncharacterized protein</fullName>
    </submittedName>
</protein>
<proteinExistence type="predicted"/>
<name>A0A495SDG1_9FLAO</name>
<evidence type="ECO:0000313" key="1">
    <source>
        <dbReference type="EMBL" id="RKS97924.1"/>
    </source>
</evidence>
<dbReference type="RefSeq" id="WP_121461670.1">
    <property type="nucleotide sequence ID" value="NZ_RBXB01000002.1"/>
</dbReference>
<dbReference type="AlphaFoldDB" id="A0A495SDG1"/>
<sequence length="239" mass="28299">MKKITLYSFLLLCLLSCNKNTENIESQSKTKTEESSIKNLNIQMNSFTEIDSTGILIFPLQMGQNKRDDGSYSYKKMPDNAYWNIIFLNSNTNEYHLLTEKKILILDYDYKYNAEEGINISKKTDHIFYDVRSLDYNNDKLINEKDPVYLFVSDRFGNNFRPISPANYSLNTWKYIQSSNKVIMTVTKDSNRDKLFDDKDEILTFEIVLDQSETPKEVFQTELKDKLKKLYDRDWKRIK</sequence>
<dbReference type="OrthoDB" id="795272at2"/>
<comment type="caution">
    <text evidence="1">The sequence shown here is derived from an EMBL/GenBank/DDBJ whole genome shotgun (WGS) entry which is preliminary data.</text>
</comment>
<reference evidence="1 2" key="1">
    <citation type="submission" date="2018-10" db="EMBL/GenBank/DDBJ databases">
        <title>Genomic Encyclopedia of Archaeal and Bacterial Type Strains, Phase II (KMG-II): from individual species to whole genera.</title>
        <authorList>
            <person name="Goeker M."/>
        </authorList>
    </citation>
    <scope>NUCLEOTIDE SEQUENCE [LARGE SCALE GENOMIC DNA]</scope>
    <source>
        <strain evidence="1 2">DSM 14219</strain>
    </source>
</reference>
<keyword evidence="2" id="KW-1185">Reference proteome</keyword>